<feature type="compositionally biased region" description="Basic residues" evidence="1">
    <location>
        <begin position="93"/>
        <end position="104"/>
    </location>
</feature>
<proteinExistence type="predicted"/>
<feature type="region of interest" description="Disordered" evidence="1">
    <location>
        <begin position="77"/>
        <end position="104"/>
    </location>
</feature>
<evidence type="ECO:0000313" key="3">
    <source>
        <dbReference type="Proteomes" id="UP000324632"/>
    </source>
</evidence>
<evidence type="ECO:0000256" key="1">
    <source>
        <dbReference type="SAM" id="MobiDB-lite"/>
    </source>
</evidence>
<comment type="caution">
    <text evidence="2">The sequence shown here is derived from an EMBL/GenBank/DDBJ whole genome shotgun (WGS) entry which is preliminary data.</text>
</comment>
<evidence type="ECO:0000313" key="2">
    <source>
        <dbReference type="EMBL" id="KAA0708797.1"/>
    </source>
</evidence>
<gene>
    <name evidence="2" type="ORF">E1301_Tti018055</name>
</gene>
<keyword evidence="3" id="KW-1185">Reference proteome</keyword>
<name>A0A5A9NKS8_9TELE</name>
<sequence>MGLGSVWTLGAWKTRKTTSQQEDNRNRLEDLNVGEQVVDRRSASPGKRPGIKAAWSQHSGSRIWPHPPLCLIDPQSARVEEQRGRQIEDTQTRARKASLKSKDA</sequence>
<accession>A0A5A9NKS8</accession>
<protein>
    <submittedName>
        <fullName evidence="2">Uncharacterized protein</fullName>
    </submittedName>
</protein>
<reference evidence="2 3" key="1">
    <citation type="journal article" date="2019" name="Mol. Ecol. Resour.">
        <title>Chromosome-level genome assembly of Triplophysa tibetana, a fish adapted to the harsh high-altitude environment of the Tibetan Plateau.</title>
        <authorList>
            <person name="Yang X."/>
            <person name="Liu H."/>
            <person name="Ma Z."/>
            <person name="Zou Y."/>
            <person name="Zou M."/>
            <person name="Mao Y."/>
            <person name="Li X."/>
            <person name="Wang H."/>
            <person name="Chen T."/>
            <person name="Wang W."/>
            <person name="Yang R."/>
        </authorList>
    </citation>
    <scope>NUCLEOTIDE SEQUENCE [LARGE SCALE GENOMIC DNA]</scope>
    <source>
        <strain evidence="2">TTIB1903HZAU</strain>
        <tissue evidence="2">Muscle</tissue>
    </source>
</reference>
<feature type="compositionally biased region" description="Basic and acidic residues" evidence="1">
    <location>
        <begin position="78"/>
        <end position="92"/>
    </location>
</feature>
<feature type="region of interest" description="Disordered" evidence="1">
    <location>
        <begin position="14"/>
        <end position="64"/>
    </location>
</feature>
<organism evidence="2 3">
    <name type="scientific">Triplophysa tibetana</name>
    <dbReference type="NCBI Taxonomy" id="1572043"/>
    <lineage>
        <taxon>Eukaryota</taxon>
        <taxon>Metazoa</taxon>
        <taxon>Chordata</taxon>
        <taxon>Craniata</taxon>
        <taxon>Vertebrata</taxon>
        <taxon>Euteleostomi</taxon>
        <taxon>Actinopterygii</taxon>
        <taxon>Neopterygii</taxon>
        <taxon>Teleostei</taxon>
        <taxon>Ostariophysi</taxon>
        <taxon>Cypriniformes</taxon>
        <taxon>Nemacheilidae</taxon>
        <taxon>Triplophysa</taxon>
    </lineage>
</organism>
<dbReference type="Proteomes" id="UP000324632">
    <property type="component" value="Chromosome 18"/>
</dbReference>
<dbReference type="AlphaFoldDB" id="A0A5A9NKS8"/>
<dbReference type="EMBL" id="SOYY01000018">
    <property type="protein sequence ID" value="KAA0708797.1"/>
    <property type="molecule type" value="Genomic_DNA"/>
</dbReference>